<gene>
    <name evidence="2" type="ORF">CPB84DRAFT_1746062</name>
</gene>
<feature type="compositionally biased region" description="Basic and acidic residues" evidence="1">
    <location>
        <begin position="75"/>
        <end position="90"/>
    </location>
</feature>
<protein>
    <submittedName>
        <fullName evidence="2">Uncharacterized protein</fullName>
    </submittedName>
</protein>
<proteinExistence type="predicted"/>
<feature type="region of interest" description="Disordered" evidence="1">
    <location>
        <begin position="180"/>
        <end position="269"/>
    </location>
</feature>
<keyword evidence="3" id="KW-1185">Reference proteome</keyword>
<reference evidence="2" key="1">
    <citation type="submission" date="2020-11" db="EMBL/GenBank/DDBJ databases">
        <authorList>
            <consortium name="DOE Joint Genome Institute"/>
            <person name="Ahrendt S."/>
            <person name="Riley R."/>
            <person name="Andreopoulos W."/>
            <person name="LaButti K."/>
            <person name="Pangilinan J."/>
            <person name="Ruiz-duenas F.J."/>
            <person name="Barrasa J.M."/>
            <person name="Sanchez-Garcia M."/>
            <person name="Camarero S."/>
            <person name="Miyauchi S."/>
            <person name="Serrano A."/>
            <person name="Linde D."/>
            <person name="Babiker R."/>
            <person name="Drula E."/>
            <person name="Ayuso-Fernandez I."/>
            <person name="Pacheco R."/>
            <person name="Padilla G."/>
            <person name="Ferreira P."/>
            <person name="Barriuso J."/>
            <person name="Kellner H."/>
            <person name="Castanera R."/>
            <person name="Alfaro M."/>
            <person name="Ramirez L."/>
            <person name="Pisabarro A.G."/>
            <person name="Kuo A."/>
            <person name="Tritt A."/>
            <person name="Lipzen A."/>
            <person name="He G."/>
            <person name="Yan M."/>
            <person name="Ng V."/>
            <person name="Cullen D."/>
            <person name="Martin F."/>
            <person name="Rosso M.-N."/>
            <person name="Henrissat B."/>
            <person name="Hibbett D."/>
            <person name="Martinez A.T."/>
            <person name="Grigoriev I.V."/>
        </authorList>
    </citation>
    <scope>NUCLEOTIDE SEQUENCE</scope>
    <source>
        <strain evidence="2">AH 44721</strain>
    </source>
</reference>
<dbReference type="EMBL" id="JADNYJ010000029">
    <property type="protein sequence ID" value="KAF8903657.1"/>
    <property type="molecule type" value="Genomic_DNA"/>
</dbReference>
<evidence type="ECO:0000313" key="2">
    <source>
        <dbReference type="EMBL" id="KAF8903657.1"/>
    </source>
</evidence>
<feature type="compositionally biased region" description="Basic and acidic residues" evidence="1">
    <location>
        <begin position="319"/>
        <end position="336"/>
    </location>
</feature>
<organism evidence="2 3">
    <name type="scientific">Gymnopilus junonius</name>
    <name type="common">Spectacular rustgill mushroom</name>
    <name type="synonym">Gymnopilus spectabilis subsp. junonius</name>
    <dbReference type="NCBI Taxonomy" id="109634"/>
    <lineage>
        <taxon>Eukaryota</taxon>
        <taxon>Fungi</taxon>
        <taxon>Dikarya</taxon>
        <taxon>Basidiomycota</taxon>
        <taxon>Agaricomycotina</taxon>
        <taxon>Agaricomycetes</taxon>
        <taxon>Agaricomycetidae</taxon>
        <taxon>Agaricales</taxon>
        <taxon>Agaricineae</taxon>
        <taxon>Hymenogastraceae</taxon>
        <taxon>Gymnopilus</taxon>
    </lineage>
</organism>
<dbReference type="OrthoDB" id="3190308at2759"/>
<dbReference type="AlphaFoldDB" id="A0A9P5NP27"/>
<name>A0A9P5NP27_GYMJU</name>
<accession>A0A9P5NP27</accession>
<evidence type="ECO:0000313" key="3">
    <source>
        <dbReference type="Proteomes" id="UP000724874"/>
    </source>
</evidence>
<comment type="caution">
    <text evidence="2">The sequence shown here is derived from an EMBL/GenBank/DDBJ whole genome shotgun (WGS) entry which is preliminary data.</text>
</comment>
<evidence type="ECO:0000256" key="1">
    <source>
        <dbReference type="SAM" id="MobiDB-lite"/>
    </source>
</evidence>
<feature type="region of interest" description="Disordered" evidence="1">
    <location>
        <begin position="1"/>
        <end position="135"/>
    </location>
</feature>
<dbReference type="Proteomes" id="UP000724874">
    <property type="component" value="Unassembled WGS sequence"/>
</dbReference>
<sequence>MPNTRAKNVVKADKAMVSPSPASNEHKDGQEQVMIDGSQAQPHRGRGHPKKMAGAEAHANQESAPIEAAPHKRSHKEDESPIDIEGERSTKRAKANSVDENQPPQDKANGACKVKTIAPQDNLPDQKGRNVNPVPKTTIRHTSQELEEAKCLLAETNVLEDIQNDTMDIDHPKRLSAAIRKRQHAELEDSGDDGEVFDFEEVDDMSISSESEEPVKDKPARRGKAVKGALRRQIQAMEGKIQEEEGGRERKKIKPTNNNFPSLDTAPKTYRNSGLCKEFKSKKVKETFDPLASGGLDDEDALSTRPAFPHQTQAVQKQIRHDHEPSAKDLKRDNSRTNDLVKVQENGGLVAPAKTKQKAPKAARATRSASQSTTQVTGNAAQGGSEQFLKDPCWTRVFLPSLTHALYISREPFKHFTADSPEFLATIQQVFNRAFPNIQFALSSNDKLTVTAYNRIKARKSKLAIDVLGMIKKFFDGHEFTGQLAAIPYYAQTTKKDETSDPNGFLESPFIAQIAKRYLVYASNSVLDPPISWKDPPISWKDPPISRKDPPKGLYALIMTAESSLEIFIPKVERAFIAHMRGTYVEPGQFNHDNCWNPMAVFFGHIDKVSEDEWRSILQFNGVGRGEDAESDVDNDALRADQSMISAFRAGLYCGLKA</sequence>
<feature type="compositionally biased region" description="Low complexity" evidence="1">
    <location>
        <begin position="362"/>
        <end position="375"/>
    </location>
</feature>
<feature type="region of interest" description="Disordered" evidence="1">
    <location>
        <begin position="310"/>
        <end position="383"/>
    </location>
</feature>
<feature type="compositionally biased region" description="Acidic residues" evidence="1">
    <location>
        <begin position="188"/>
        <end position="204"/>
    </location>
</feature>